<accession>A0ABN9X4I0</accession>
<keyword evidence="2" id="KW-0547">Nucleotide-binding</keyword>
<name>A0ABN9X4I0_9DINO</name>
<keyword evidence="3" id="KW-0067">ATP-binding</keyword>
<organism evidence="5 6">
    <name type="scientific">Prorocentrum cordatum</name>
    <dbReference type="NCBI Taxonomy" id="2364126"/>
    <lineage>
        <taxon>Eukaryota</taxon>
        <taxon>Sar</taxon>
        <taxon>Alveolata</taxon>
        <taxon>Dinophyceae</taxon>
        <taxon>Prorocentrales</taxon>
        <taxon>Prorocentraceae</taxon>
        <taxon>Prorocentrum</taxon>
    </lineage>
</organism>
<dbReference type="InterPro" id="IPR011068">
    <property type="entry name" value="NuclTrfase_I-like_C"/>
</dbReference>
<evidence type="ECO:0000256" key="2">
    <source>
        <dbReference type="ARBA" id="ARBA00022741"/>
    </source>
</evidence>
<evidence type="ECO:0000256" key="4">
    <source>
        <dbReference type="SAM" id="MobiDB-lite"/>
    </source>
</evidence>
<keyword evidence="6" id="KW-1185">Reference proteome</keyword>
<dbReference type="Proteomes" id="UP001189429">
    <property type="component" value="Unassembled WGS sequence"/>
</dbReference>
<feature type="compositionally biased region" description="Acidic residues" evidence="4">
    <location>
        <begin position="126"/>
        <end position="140"/>
    </location>
</feature>
<feature type="non-terminal residue" evidence="5">
    <location>
        <position position="1"/>
    </location>
</feature>
<gene>
    <name evidence="5" type="ORF">PCOR1329_LOCUS73353</name>
</gene>
<dbReference type="EMBL" id="CAUYUJ010019872">
    <property type="protein sequence ID" value="CAK0894274.1"/>
    <property type="molecule type" value="Genomic_DNA"/>
</dbReference>
<feature type="region of interest" description="Disordered" evidence="4">
    <location>
        <begin position="111"/>
        <end position="148"/>
    </location>
</feature>
<evidence type="ECO:0000313" key="6">
    <source>
        <dbReference type="Proteomes" id="UP001189429"/>
    </source>
</evidence>
<dbReference type="SUPFAM" id="SSF55003">
    <property type="entry name" value="PAP/Archaeal CCA-adding enzyme, C-terminal domain"/>
    <property type="match status" value="1"/>
</dbReference>
<evidence type="ECO:0000313" key="5">
    <source>
        <dbReference type="EMBL" id="CAK0894274.1"/>
    </source>
</evidence>
<proteinExistence type="predicted"/>
<keyword evidence="1" id="KW-0808">Transferase</keyword>
<protein>
    <submittedName>
        <fullName evidence="5">Uncharacterized protein</fullName>
    </submittedName>
</protein>
<evidence type="ECO:0000256" key="1">
    <source>
        <dbReference type="ARBA" id="ARBA00022679"/>
    </source>
</evidence>
<reference evidence="5" key="1">
    <citation type="submission" date="2023-10" db="EMBL/GenBank/DDBJ databases">
        <authorList>
            <person name="Chen Y."/>
            <person name="Shah S."/>
            <person name="Dougan E. K."/>
            <person name="Thang M."/>
            <person name="Chan C."/>
        </authorList>
    </citation>
    <scope>NUCLEOTIDE SEQUENCE [LARGE SCALE GENOMIC DNA]</scope>
</reference>
<evidence type="ECO:0000256" key="3">
    <source>
        <dbReference type="ARBA" id="ARBA00022840"/>
    </source>
</evidence>
<comment type="caution">
    <text evidence="5">The sequence shown here is derived from an EMBL/GenBank/DDBJ whole genome shotgun (WGS) entry which is preliminary data.</text>
</comment>
<sequence>NLVKLFEERSASMATLRPWPEEVEFKDAEWPCARAVFVGLHLERSGGAGLDGAARRSFDLREPIVKLLEAVSGWSQAEANHGQFELLIRHVRLAELEQWLELQREGRVRPGSEKLGPLQLPAPGELEGEASGELGAEADDGQFRHASL</sequence>